<dbReference type="RefSeq" id="WP_024909956.1">
    <property type="nucleotide sequence ID" value="NZ_CP007044.2"/>
</dbReference>
<organism evidence="1 2">
    <name type="scientific">Chania multitudinisentens RB-25</name>
    <dbReference type="NCBI Taxonomy" id="1441930"/>
    <lineage>
        <taxon>Bacteria</taxon>
        <taxon>Pseudomonadati</taxon>
        <taxon>Pseudomonadota</taxon>
        <taxon>Gammaproteobacteria</taxon>
        <taxon>Enterobacterales</taxon>
        <taxon>Yersiniaceae</taxon>
        <taxon>Chania</taxon>
    </lineage>
</organism>
<dbReference type="EMBL" id="CP007044">
    <property type="protein sequence ID" value="AHG22690.1"/>
    <property type="molecule type" value="Genomic_DNA"/>
</dbReference>
<name>W0LL13_9GAMM</name>
<gene>
    <name evidence="1" type="ORF">Z042_07030</name>
</gene>
<dbReference type="KEGG" id="sfo:Z042_07030"/>
<proteinExistence type="predicted"/>
<protein>
    <submittedName>
        <fullName evidence="1">Uncharacterized protein</fullName>
    </submittedName>
</protein>
<evidence type="ECO:0000313" key="2">
    <source>
        <dbReference type="Proteomes" id="UP000019030"/>
    </source>
</evidence>
<evidence type="ECO:0000313" key="1">
    <source>
        <dbReference type="EMBL" id="AHG22690.1"/>
    </source>
</evidence>
<reference evidence="1 2" key="2">
    <citation type="submission" date="2015-03" db="EMBL/GenBank/DDBJ databases">
        <authorList>
            <person name="Chan K.-G."/>
        </authorList>
    </citation>
    <scope>NUCLEOTIDE SEQUENCE [LARGE SCALE GENOMIC DNA]</scope>
    <source>
        <strain evidence="1 2">RB-25</strain>
    </source>
</reference>
<dbReference type="HOGENOM" id="CLU_2604078_0_0_6"/>
<sequence>MKRWHCHQILTNEAGYHSSLPHAAHQGELRAVYTEHPAKMQNENSPETVSNDENGARCLAHKEQQDKKLLAIRLKADLK</sequence>
<dbReference type="AlphaFoldDB" id="W0LL13"/>
<reference evidence="1 2" key="1">
    <citation type="submission" date="2014-01" db="EMBL/GenBank/DDBJ databases">
        <title>Isolation of Serratia multitudinisentens RB-25 from Ex-Landfill site.</title>
        <authorList>
            <person name="Robson E.H.J."/>
        </authorList>
    </citation>
    <scope>NUCLEOTIDE SEQUENCE [LARGE SCALE GENOMIC DNA]</scope>
    <source>
        <strain evidence="1 2">RB-25</strain>
    </source>
</reference>
<dbReference type="Proteomes" id="UP000019030">
    <property type="component" value="Chromosome"/>
</dbReference>
<accession>W0LL13</accession>
<keyword evidence="2" id="KW-1185">Reference proteome</keyword>